<name>A0A507DG10_9FUNG</name>
<dbReference type="InterPro" id="IPR038765">
    <property type="entry name" value="Papain-like_cys_pep_sf"/>
</dbReference>
<dbReference type="VEuPathDB" id="FungiDB:SeMB42_g04180"/>
<keyword evidence="12" id="KW-1185">Reference proteome</keyword>
<dbReference type="EMBL" id="QEAN01000164">
    <property type="protein sequence ID" value="TPX44834.1"/>
    <property type="molecule type" value="Genomic_DNA"/>
</dbReference>
<dbReference type="GO" id="GO:0006508">
    <property type="term" value="P:proteolysis"/>
    <property type="evidence" value="ECO:0007669"/>
    <property type="project" value="UniProtKB-KW"/>
</dbReference>
<feature type="compositionally biased region" description="Basic residues" evidence="8">
    <location>
        <begin position="1"/>
        <end position="19"/>
    </location>
</feature>
<feature type="region of interest" description="Disordered" evidence="8">
    <location>
        <begin position="1"/>
        <end position="50"/>
    </location>
</feature>
<dbReference type="EC" id="3.4.19.12" evidence="7"/>
<keyword evidence="5 7" id="KW-0378">Hydrolase</keyword>
<comment type="similarity">
    <text evidence="2 7">Belongs to the peptidase C19 family.</text>
</comment>
<dbReference type="GO" id="GO:0004843">
    <property type="term" value="F:cysteine-type deubiquitinase activity"/>
    <property type="evidence" value="ECO:0007669"/>
    <property type="project" value="UniProtKB-UniRule"/>
</dbReference>
<accession>A0A507DG10</accession>
<dbReference type="Proteomes" id="UP000317494">
    <property type="component" value="Unassembled WGS sequence"/>
</dbReference>
<keyword evidence="4 7" id="KW-0833">Ubl conjugation pathway</keyword>
<dbReference type="GO" id="GO:0005634">
    <property type="term" value="C:nucleus"/>
    <property type="evidence" value="ECO:0007669"/>
    <property type="project" value="TreeGrafter"/>
</dbReference>
<evidence type="ECO:0000313" key="10">
    <source>
        <dbReference type="EMBL" id="TPX44834.1"/>
    </source>
</evidence>
<proteinExistence type="inferred from homology"/>
<comment type="catalytic activity">
    <reaction evidence="1 7">
        <text>Thiol-dependent hydrolysis of ester, thioester, amide, peptide and isopeptide bonds formed by the C-terminal Gly of ubiquitin (a 76-residue protein attached to proteins as an intracellular targeting signal).</text>
        <dbReference type="EC" id="3.4.19.12"/>
    </reaction>
</comment>
<dbReference type="SUPFAM" id="SSF54001">
    <property type="entry name" value="Cysteine proteinases"/>
    <property type="match status" value="1"/>
</dbReference>
<evidence type="ECO:0000313" key="12">
    <source>
        <dbReference type="Proteomes" id="UP000317494"/>
    </source>
</evidence>
<evidence type="ECO:0000313" key="13">
    <source>
        <dbReference type="Proteomes" id="UP000320475"/>
    </source>
</evidence>
<dbReference type="InterPro" id="IPR001394">
    <property type="entry name" value="Peptidase_C19_UCH"/>
</dbReference>
<dbReference type="PANTHER" id="PTHR24006:SF888">
    <property type="entry name" value="UBIQUITIN CARBOXYL-TERMINAL HYDROLASE 30"/>
    <property type="match status" value="1"/>
</dbReference>
<protein>
    <recommendedName>
        <fullName evidence="7">Ubiquitin carboxyl-terminal hydrolase</fullName>
        <ecNumber evidence="7">3.4.19.12</ecNumber>
    </recommendedName>
</protein>
<dbReference type="InterPro" id="IPR050164">
    <property type="entry name" value="Peptidase_C19"/>
</dbReference>
<sequence>MAPRKSKNKKAKSKPRKSSSAHPELDAKTDSVDGTLTTENELPEGGNAAGHSGPFNVAIAVKEKPCHHVKGGVRWARIQKDLAKKIENPVCRYCRHESISTQPQFPSDPDITNATKSPDLLCLFCCDILCRCHAIQHHENEGHKVYYNRVEHKGLCLECGGKTLEVGTKYQILMDVNAFFVKPKPASSSIREIVDKISEGVDRSTKYLKQRKIAPVAGLANLGNTCFFNSTMQCLTYTNPLYQALLQLQSSNASSTNAPDTSNTYGCHHELPPRPGPFTTALAKIITSVREEATSTHPKVVDPRMAFTPLQQKYRIYKSYRQQDSHELLRRLLDSVVDEQWKGVQRNSDRNQRTFVESIFQGRWASAVVCDTCKNCSLSYEDYMDISLPLTNEVEEERRSRRLPKAYKFTKRDMAASDGEPKGSTNGLTPHFSSPAATTEEEKMLASWSPYTKDRKHLAAIEHLMRPLDVHYKSEGGAKYSVIKSLAQFMQVDALVGDIRYECNNCFKLKYGDKPVAVQQNGIRGNGNQANDSNADGDMVNGCRGKEEEMKVTLKGAPRPSVSENEPLSKDGSSRHSALTPDDFMSKSTPDHATLTESMTASIIRCNDEKDDLEITEIPLLSNDDDEPLNSLIGGVFDADFYDMDKGEECQNGDYGCRKATETSCSGPLPVLSPGRKRYLFAPTPRPDVLVLHLKRFSQATNGKIRKVEDTVEFDEVLDLSPFVVDMDVLEAADRKCGGEMGDEGTKVLGNSVLEEQQLSPLRYKLYGIVVHSGSTWASGHYYAYVRLPEELKKEVVEEEATASEWIYASDTHTRSASWEEARKSEAYMLFYERLVEQV</sequence>
<organism evidence="11 13">
    <name type="scientific">Synchytrium endobioticum</name>
    <dbReference type="NCBI Taxonomy" id="286115"/>
    <lineage>
        <taxon>Eukaryota</taxon>
        <taxon>Fungi</taxon>
        <taxon>Fungi incertae sedis</taxon>
        <taxon>Chytridiomycota</taxon>
        <taxon>Chytridiomycota incertae sedis</taxon>
        <taxon>Chytridiomycetes</taxon>
        <taxon>Synchytriales</taxon>
        <taxon>Synchytriaceae</taxon>
        <taxon>Synchytrium</taxon>
    </lineage>
</organism>
<dbReference type="Pfam" id="PF00443">
    <property type="entry name" value="UCH"/>
    <property type="match status" value="1"/>
</dbReference>
<evidence type="ECO:0000256" key="8">
    <source>
        <dbReference type="SAM" id="MobiDB-lite"/>
    </source>
</evidence>
<feature type="region of interest" description="Disordered" evidence="8">
    <location>
        <begin position="413"/>
        <end position="439"/>
    </location>
</feature>
<evidence type="ECO:0000256" key="3">
    <source>
        <dbReference type="ARBA" id="ARBA00022670"/>
    </source>
</evidence>
<evidence type="ECO:0000256" key="7">
    <source>
        <dbReference type="RuleBase" id="RU366025"/>
    </source>
</evidence>
<evidence type="ECO:0000256" key="4">
    <source>
        <dbReference type="ARBA" id="ARBA00022786"/>
    </source>
</evidence>
<dbReference type="Gene3D" id="3.90.70.10">
    <property type="entry name" value="Cysteine proteinases"/>
    <property type="match status" value="1"/>
</dbReference>
<feature type="domain" description="USP" evidence="9">
    <location>
        <begin position="217"/>
        <end position="835"/>
    </location>
</feature>
<dbReference type="PANTHER" id="PTHR24006">
    <property type="entry name" value="UBIQUITIN CARBOXYL-TERMINAL HYDROLASE"/>
    <property type="match status" value="1"/>
</dbReference>
<dbReference type="PROSITE" id="PS50235">
    <property type="entry name" value="USP_3"/>
    <property type="match status" value="1"/>
</dbReference>
<feature type="compositionally biased region" description="Polar residues" evidence="8">
    <location>
        <begin position="423"/>
        <end position="437"/>
    </location>
</feature>
<keyword evidence="3 7" id="KW-0645">Protease</keyword>
<dbReference type="GO" id="GO:0016579">
    <property type="term" value="P:protein deubiquitination"/>
    <property type="evidence" value="ECO:0007669"/>
    <property type="project" value="InterPro"/>
</dbReference>
<dbReference type="STRING" id="286115.A0A507DG10"/>
<dbReference type="PROSITE" id="PS00973">
    <property type="entry name" value="USP_2"/>
    <property type="match status" value="1"/>
</dbReference>
<dbReference type="EMBL" id="QEAM01000021">
    <property type="protein sequence ID" value="TPX50187.1"/>
    <property type="molecule type" value="Genomic_DNA"/>
</dbReference>
<keyword evidence="6 7" id="KW-0788">Thiol protease</keyword>
<evidence type="ECO:0000259" key="9">
    <source>
        <dbReference type="PROSITE" id="PS50235"/>
    </source>
</evidence>
<dbReference type="OrthoDB" id="420187at2759"/>
<dbReference type="InterPro" id="IPR018200">
    <property type="entry name" value="USP_CS"/>
</dbReference>
<dbReference type="Proteomes" id="UP000320475">
    <property type="component" value="Unassembled WGS sequence"/>
</dbReference>
<evidence type="ECO:0000256" key="6">
    <source>
        <dbReference type="ARBA" id="ARBA00022807"/>
    </source>
</evidence>
<reference evidence="12 13" key="1">
    <citation type="journal article" date="2019" name="Sci. Rep.">
        <title>Comparative genomics of chytrid fungi reveal insights into the obligate biotrophic and pathogenic lifestyle of Synchytrium endobioticum.</title>
        <authorList>
            <person name="van de Vossenberg B.T.L.H."/>
            <person name="Warris S."/>
            <person name="Nguyen H.D.T."/>
            <person name="van Gent-Pelzer M.P.E."/>
            <person name="Joly D.L."/>
            <person name="van de Geest H.C."/>
            <person name="Bonants P.J.M."/>
            <person name="Smith D.S."/>
            <person name="Levesque C.A."/>
            <person name="van der Lee T.A.J."/>
        </authorList>
    </citation>
    <scope>NUCLEOTIDE SEQUENCE [LARGE SCALE GENOMIC DNA]</scope>
    <source>
        <strain evidence="11 13">LEV6574</strain>
        <strain evidence="10 12">MB42</strain>
    </source>
</reference>
<evidence type="ECO:0000256" key="2">
    <source>
        <dbReference type="ARBA" id="ARBA00009085"/>
    </source>
</evidence>
<feature type="region of interest" description="Disordered" evidence="8">
    <location>
        <begin position="549"/>
        <end position="591"/>
    </location>
</feature>
<evidence type="ECO:0000256" key="1">
    <source>
        <dbReference type="ARBA" id="ARBA00000707"/>
    </source>
</evidence>
<dbReference type="PROSITE" id="PS00972">
    <property type="entry name" value="USP_1"/>
    <property type="match status" value="1"/>
</dbReference>
<dbReference type="GO" id="GO:0005829">
    <property type="term" value="C:cytosol"/>
    <property type="evidence" value="ECO:0007669"/>
    <property type="project" value="TreeGrafter"/>
</dbReference>
<evidence type="ECO:0000256" key="5">
    <source>
        <dbReference type="ARBA" id="ARBA00022801"/>
    </source>
</evidence>
<dbReference type="InterPro" id="IPR028889">
    <property type="entry name" value="USP"/>
</dbReference>
<evidence type="ECO:0000313" key="11">
    <source>
        <dbReference type="EMBL" id="TPX50187.1"/>
    </source>
</evidence>
<gene>
    <name evidence="11" type="ORF">SeLEV6574_g01045</name>
    <name evidence="10" type="ORF">SeMB42_g04180</name>
</gene>
<comment type="caution">
    <text evidence="11">The sequence shown here is derived from an EMBL/GenBank/DDBJ whole genome shotgun (WGS) entry which is preliminary data.</text>
</comment>
<dbReference type="AlphaFoldDB" id="A0A507DG10"/>